<dbReference type="EMBL" id="GBRH01278774">
    <property type="protein sequence ID" value="JAD19121.1"/>
    <property type="molecule type" value="Transcribed_RNA"/>
</dbReference>
<accession>A0A0A8XZ65</accession>
<reference evidence="1" key="1">
    <citation type="submission" date="2014-09" db="EMBL/GenBank/DDBJ databases">
        <authorList>
            <person name="Magalhaes I.L.F."/>
            <person name="Oliveira U."/>
            <person name="Santos F.R."/>
            <person name="Vidigal T.H.D.A."/>
            <person name="Brescovit A.D."/>
            <person name="Santos A.J."/>
        </authorList>
    </citation>
    <scope>NUCLEOTIDE SEQUENCE</scope>
    <source>
        <tissue evidence="1">Shoot tissue taken approximately 20 cm above the soil surface</tissue>
    </source>
</reference>
<organism evidence="1">
    <name type="scientific">Arundo donax</name>
    <name type="common">Giant reed</name>
    <name type="synonym">Donax arundinaceus</name>
    <dbReference type="NCBI Taxonomy" id="35708"/>
    <lineage>
        <taxon>Eukaryota</taxon>
        <taxon>Viridiplantae</taxon>
        <taxon>Streptophyta</taxon>
        <taxon>Embryophyta</taxon>
        <taxon>Tracheophyta</taxon>
        <taxon>Spermatophyta</taxon>
        <taxon>Magnoliopsida</taxon>
        <taxon>Liliopsida</taxon>
        <taxon>Poales</taxon>
        <taxon>Poaceae</taxon>
        <taxon>PACMAD clade</taxon>
        <taxon>Arundinoideae</taxon>
        <taxon>Arundineae</taxon>
        <taxon>Arundo</taxon>
    </lineage>
</organism>
<name>A0A0A8XZ65_ARUDO</name>
<proteinExistence type="predicted"/>
<reference evidence="1" key="2">
    <citation type="journal article" date="2015" name="Data Brief">
        <title>Shoot transcriptome of the giant reed, Arundo donax.</title>
        <authorList>
            <person name="Barrero R.A."/>
            <person name="Guerrero F.D."/>
            <person name="Moolhuijzen P."/>
            <person name="Goolsby J.A."/>
            <person name="Tidwell J."/>
            <person name="Bellgard S.E."/>
            <person name="Bellgard M.I."/>
        </authorList>
    </citation>
    <scope>NUCLEOTIDE SEQUENCE</scope>
    <source>
        <tissue evidence="1">Shoot tissue taken approximately 20 cm above the soil surface</tissue>
    </source>
</reference>
<sequence length="24" mass="2736">MKKFIPVMQLKSCTVEANVRTSPQ</sequence>
<evidence type="ECO:0000313" key="1">
    <source>
        <dbReference type="EMBL" id="JAD19121.1"/>
    </source>
</evidence>
<dbReference type="AlphaFoldDB" id="A0A0A8XZ65"/>
<protein>
    <submittedName>
        <fullName evidence="1">Uncharacterized protein</fullName>
    </submittedName>
</protein>